<name>A0A4Y2GRK5_ARAVE</name>
<gene>
    <name evidence="1" type="ORF">AVEN_120175_1</name>
</gene>
<accession>A0A4Y2GRK5</accession>
<proteinExistence type="predicted"/>
<protein>
    <submittedName>
        <fullName evidence="1">Uncharacterized protein</fullName>
    </submittedName>
</protein>
<dbReference type="EMBL" id="BGPR01001498">
    <property type="protein sequence ID" value="GBM55376.1"/>
    <property type="molecule type" value="Genomic_DNA"/>
</dbReference>
<evidence type="ECO:0000313" key="1">
    <source>
        <dbReference type="EMBL" id="GBM55376.1"/>
    </source>
</evidence>
<evidence type="ECO:0000313" key="2">
    <source>
        <dbReference type="Proteomes" id="UP000499080"/>
    </source>
</evidence>
<reference evidence="1 2" key="1">
    <citation type="journal article" date="2019" name="Sci. Rep.">
        <title>Orb-weaving spider Araneus ventricosus genome elucidates the spidroin gene catalogue.</title>
        <authorList>
            <person name="Kono N."/>
            <person name="Nakamura H."/>
            <person name="Ohtoshi R."/>
            <person name="Moran D.A.P."/>
            <person name="Shinohara A."/>
            <person name="Yoshida Y."/>
            <person name="Fujiwara M."/>
            <person name="Mori M."/>
            <person name="Tomita M."/>
            <person name="Arakawa K."/>
        </authorList>
    </citation>
    <scope>NUCLEOTIDE SEQUENCE [LARGE SCALE GENOMIC DNA]</scope>
</reference>
<organism evidence="1 2">
    <name type="scientific">Araneus ventricosus</name>
    <name type="common">Orbweaver spider</name>
    <name type="synonym">Epeira ventricosa</name>
    <dbReference type="NCBI Taxonomy" id="182803"/>
    <lineage>
        <taxon>Eukaryota</taxon>
        <taxon>Metazoa</taxon>
        <taxon>Ecdysozoa</taxon>
        <taxon>Arthropoda</taxon>
        <taxon>Chelicerata</taxon>
        <taxon>Arachnida</taxon>
        <taxon>Araneae</taxon>
        <taxon>Araneomorphae</taxon>
        <taxon>Entelegynae</taxon>
        <taxon>Araneoidea</taxon>
        <taxon>Araneidae</taxon>
        <taxon>Araneus</taxon>
    </lineage>
</organism>
<dbReference type="AlphaFoldDB" id="A0A4Y2GRK5"/>
<keyword evidence="2" id="KW-1185">Reference proteome</keyword>
<sequence length="121" mass="13505">MEEEASWQRLGFGTGGTRVMDRIPPVYVVLVRAKSVGAKQSHAAVSADGGFTQVAESRYWHKRDTSSEPNFTGDQLCTWSWCTVNPSGIHNLSDVQDKAQMSSRRLTINQNFHPKNNHDVS</sequence>
<comment type="caution">
    <text evidence="1">The sequence shown here is derived from an EMBL/GenBank/DDBJ whole genome shotgun (WGS) entry which is preliminary data.</text>
</comment>
<dbReference type="Proteomes" id="UP000499080">
    <property type="component" value="Unassembled WGS sequence"/>
</dbReference>